<evidence type="ECO:0000313" key="2">
    <source>
        <dbReference type="EMBL" id="EMS64394.1"/>
    </source>
</evidence>
<name>M8ATP6_TRIUA</name>
<feature type="region of interest" description="Disordered" evidence="1">
    <location>
        <begin position="1"/>
        <end position="63"/>
    </location>
</feature>
<accession>M8ATP6</accession>
<proteinExistence type="predicted"/>
<feature type="compositionally biased region" description="Low complexity" evidence="1">
    <location>
        <begin position="39"/>
        <end position="58"/>
    </location>
</feature>
<gene>
    <name evidence="2" type="ORF">TRIUR3_33505</name>
</gene>
<protein>
    <submittedName>
        <fullName evidence="2">Uncharacterized protein</fullName>
    </submittedName>
</protein>
<organism evidence="2">
    <name type="scientific">Triticum urartu</name>
    <name type="common">Red wild einkorn</name>
    <name type="synonym">Crithodium urartu</name>
    <dbReference type="NCBI Taxonomy" id="4572"/>
    <lineage>
        <taxon>Eukaryota</taxon>
        <taxon>Viridiplantae</taxon>
        <taxon>Streptophyta</taxon>
        <taxon>Embryophyta</taxon>
        <taxon>Tracheophyta</taxon>
        <taxon>Spermatophyta</taxon>
        <taxon>Magnoliopsida</taxon>
        <taxon>Liliopsida</taxon>
        <taxon>Poales</taxon>
        <taxon>Poaceae</taxon>
        <taxon>BOP clade</taxon>
        <taxon>Pooideae</taxon>
        <taxon>Triticodae</taxon>
        <taxon>Triticeae</taxon>
        <taxon>Triticinae</taxon>
        <taxon>Triticum</taxon>
    </lineage>
</organism>
<reference evidence="2" key="1">
    <citation type="journal article" date="2013" name="Nature">
        <title>Draft genome of the wheat A-genome progenitor Triticum urartu.</title>
        <authorList>
            <person name="Ling H.Q."/>
            <person name="Zhao S."/>
            <person name="Liu D."/>
            <person name="Wang J."/>
            <person name="Sun H."/>
            <person name="Zhang C."/>
            <person name="Fan H."/>
            <person name="Li D."/>
            <person name="Dong L."/>
            <person name="Tao Y."/>
            <person name="Gao C."/>
            <person name="Wu H."/>
            <person name="Li Y."/>
            <person name="Cui Y."/>
            <person name="Guo X."/>
            <person name="Zheng S."/>
            <person name="Wang B."/>
            <person name="Yu K."/>
            <person name="Liang Q."/>
            <person name="Yang W."/>
            <person name="Lou X."/>
            <person name="Chen J."/>
            <person name="Feng M."/>
            <person name="Jian J."/>
            <person name="Zhang X."/>
            <person name="Luo G."/>
            <person name="Jiang Y."/>
            <person name="Liu J."/>
            <person name="Wang Z."/>
            <person name="Sha Y."/>
            <person name="Zhang B."/>
            <person name="Wu H."/>
            <person name="Tang D."/>
            <person name="Shen Q."/>
            <person name="Xue P."/>
            <person name="Zou S."/>
            <person name="Wang X."/>
            <person name="Liu X."/>
            <person name="Wang F."/>
            <person name="Yang Y."/>
            <person name="An X."/>
            <person name="Dong Z."/>
            <person name="Zhang K."/>
            <person name="Zhang X."/>
            <person name="Luo M.C."/>
            <person name="Dvorak J."/>
            <person name="Tong Y."/>
            <person name="Wang J."/>
            <person name="Yang H."/>
            <person name="Li Z."/>
            <person name="Wang D."/>
            <person name="Zhang A."/>
            <person name="Wang J."/>
        </authorList>
    </citation>
    <scope>NUCLEOTIDE SEQUENCE</scope>
</reference>
<dbReference type="OMA" id="RRICKNI"/>
<dbReference type="AlphaFoldDB" id="M8ATP6"/>
<sequence>MSTDADHAAVEKAEADKKAAEDAAAAKGRRGCRCPRGPPYRCRPSAPRAPSASATAGPPAAPAAPMPLAAVQEVPVAALQAVQAGRRICKNIMLCKNMAVQSPEVKKLRHLPTPPPPG</sequence>
<dbReference type="EMBL" id="KD057041">
    <property type="protein sequence ID" value="EMS64394.1"/>
    <property type="molecule type" value="Genomic_DNA"/>
</dbReference>
<evidence type="ECO:0000256" key="1">
    <source>
        <dbReference type="SAM" id="MobiDB-lite"/>
    </source>
</evidence>
<feature type="compositionally biased region" description="Basic and acidic residues" evidence="1">
    <location>
        <begin position="1"/>
        <end position="21"/>
    </location>
</feature>